<keyword evidence="2" id="KW-1185">Reference proteome</keyword>
<dbReference type="Proteomes" id="UP001321481">
    <property type="component" value="Unassembled WGS sequence"/>
</dbReference>
<dbReference type="RefSeq" id="WP_283716261.1">
    <property type="nucleotide sequence ID" value="NZ_JASJND010000006.1"/>
</dbReference>
<dbReference type="EMBL" id="JASJND010000006">
    <property type="protein sequence ID" value="MDJ1114602.1"/>
    <property type="molecule type" value="Genomic_DNA"/>
</dbReference>
<sequence length="218" mass="24253">MTTGPAAELIEAIVEHLRGAPDEWDALALVIELRGDRVATTYGYVYQADGTTAAVASRPSGVLSTVRAYLAATYEAGQRLPLKLLVQFERITRAYEITFEDSDAARWKVTPGNIDVVPHELRPDFVRRVMTLDELLRTVAEERLDTPVLSGAGVLHDDAVVLERRGDHFVVFLVNERHAVIESTLQTFDAEDAALAHVLRKLRQVARARRSLEALDRP</sequence>
<protein>
    <submittedName>
        <fullName evidence="1">Uncharacterized protein</fullName>
    </submittedName>
</protein>
<name>A0ABT6ZG41_9MICO</name>
<proteinExistence type="predicted"/>
<comment type="caution">
    <text evidence="1">The sequence shown here is derived from an EMBL/GenBank/DDBJ whole genome shotgun (WGS) entry which is preliminary data.</text>
</comment>
<accession>A0ABT6ZG41</accession>
<evidence type="ECO:0000313" key="1">
    <source>
        <dbReference type="EMBL" id="MDJ1114602.1"/>
    </source>
</evidence>
<evidence type="ECO:0000313" key="2">
    <source>
        <dbReference type="Proteomes" id="UP001321481"/>
    </source>
</evidence>
<organism evidence="1 2">
    <name type="scientific">Microbacterium dauci</name>
    <dbReference type="NCBI Taxonomy" id="3048008"/>
    <lineage>
        <taxon>Bacteria</taxon>
        <taxon>Bacillati</taxon>
        <taxon>Actinomycetota</taxon>
        <taxon>Actinomycetes</taxon>
        <taxon>Micrococcales</taxon>
        <taxon>Microbacteriaceae</taxon>
        <taxon>Microbacterium</taxon>
    </lineage>
</organism>
<gene>
    <name evidence="1" type="ORF">QNI14_09060</name>
</gene>
<reference evidence="1 2" key="1">
    <citation type="submission" date="2023-05" db="EMBL/GenBank/DDBJ databases">
        <title>Microbacterium dauci sp.nov., Isolated from Carrot Rhizosphere Soil.</title>
        <authorList>
            <person name="Xiao Z."/>
            <person name="Zheng J."/>
        </authorList>
    </citation>
    <scope>NUCLEOTIDE SEQUENCE [LARGE SCALE GENOMIC DNA]</scope>
    <source>
        <strain evidence="1 2">LX3-4</strain>
    </source>
</reference>